<feature type="non-terminal residue" evidence="1">
    <location>
        <position position="51"/>
    </location>
</feature>
<dbReference type="EMBL" id="JACVVK020000143">
    <property type="protein sequence ID" value="KAK7489030.1"/>
    <property type="molecule type" value="Genomic_DNA"/>
</dbReference>
<comment type="caution">
    <text evidence="1">The sequence shown here is derived from an EMBL/GenBank/DDBJ whole genome shotgun (WGS) entry which is preliminary data.</text>
</comment>
<accession>A0ABD0KP61</accession>
<name>A0ABD0KP61_9CAEN</name>
<keyword evidence="2" id="KW-1185">Reference proteome</keyword>
<dbReference type="Proteomes" id="UP001519460">
    <property type="component" value="Unassembled WGS sequence"/>
</dbReference>
<gene>
    <name evidence="1" type="ORF">BaRGS_00019691</name>
</gene>
<dbReference type="AlphaFoldDB" id="A0ABD0KP61"/>
<proteinExistence type="predicted"/>
<evidence type="ECO:0000313" key="1">
    <source>
        <dbReference type="EMBL" id="KAK7489030.1"/>
    </source>
</evidence>
<evidence type="ECO:0000313" key="2">
    <source>
        <dbReference type="Proteomes" id="UP001519460"/>
    </source>
</evidence>
<organism evidence="1 2">
    <name type="scientific">Batillaria attramentaria</name>
    <dbReference type="NCBI Taxonomy" id="370345"/>
    <lineage>
        <taxon>Eukaryota</taxon>
        <taxon>Metazoa</taxon>
        <taxon>Spiralia</taxon>
        <taxon>Lophotrochozoa</taxon>
        <taxon>Mollusca</taxon>
        <taxon>Gastropoda</taxon>
        <taxon>Caenogastropoda</taxon>
        <taxon>Sorbeoconcha</taxon>
        <taxon>Cerithioidea</taxon>
        <taxon>Batillariidae</taxon>
        <taxon>Batillaria</taxon>
    </lineage>
</organism>
<protein>
    <submittedName>
        <fullName evidence="1">Uncharacterized protein</fullName>
    </submittedName>
</protein>
<sequence>MITATHHNQLSMLIGWDTLCGAVWLVCWECCVTMLTFADHTGDSGCVLVLM</sequence>
<reference evidence="1 2" key="1">
    <citation type="journal article" date="2023" name="Sci. Data">
        <title>Genome assembly of the Korean intertidal mud-creeper Batillaria attramentaria.</title>
        <authorList>
            <person name="Patra A.K."/>
            <person name="Ho P.T."/>
            <person name="Jun S."/>
            <person name="Lee S.J."/>
            <person name="Kim Y."/>
            <person name="Won Y.J."/>
        </authorList>
    </citation>
    <scope>NUCLEOTIDE SEQUENCE [LARGE SCALE GENOMIC DNA]</scope>
    <source>
        <strain evidence="1">Wonlab-2016</strain>
    </source>
</reference>